<accession>A0ABN1ZW98</accession>
<sequence length="51" mass="5514">MEITCTAVKLTPTATGDVPVRCSKHPDHVAAGDPVHESRVGVFPVRWTSQE</sequence>
<reference evidence="1 2" key="1">
    <citation type="journal article" date="2019" name="Int. J. Syst. Evol. Microbiol.">
        <title>The Global Catalogue of Microorganisms (GCM) 10K type strain sequencing project: providing services to taxonomists for standard genome sequencing and annotation.</title>
        <authorList>
            <consortium name="The Broad Institute Genomics Platform"/>
            <consortium name="The Broad Institute Genome Sequencing Center for Infectious Disease"/>
            <person name="Wu L."/>
            <person name="Ma J."/>
        </authorList>
    </citation>
    <scope>NUCLEOTIDE SEQUENCE [LARGE SCALE GENOMIC DNA]</scope>
    <source>
        <strain evidence="1 2">JCM 15933</strain>
    </source>
</reference>
<keyword evidence="2" id="KW-1185">Reference proteome</keyword>
<protein>
    <submittedName>
        <fullName evidence="1">Uncharacterized protein</fullName>
    </submittedName>
</protein>
<name>A0ABN1ZW98_9ACTN</name>
<dbReference type="EMBL" id="BAAAQD010000003">
    <property type="protein sequence ID" value="GAA1505989.1"/>
    <property type="molecule type" value="Genomic_DNA"/>
</dbReference>
<dbReference type="Proteomes" id="UP001501470">
    <property type="component" value="Unassembled WGS sequence"/>
</dbReference>
<proteinExistence type="predicted"/>
<gene>
    <name evidence="1" type="ORF">GCM10009827_019580</name>
</gene>
<organism evidence="1 2">
    <name type="scientific">Dactylosporangium maewongense</name>
    <dbReference type="NCBI Taxonomy" id="634393"/>
    <lineage>
        <taxon>Bacteria</taxon>
        <taxon>Bacillati</taxon>
        <taxon>Actinomycetota</taxon>
        <taxon>Actinomycetes</taxon>
        <taxon>Micromonosporales</taxon>
        <taxon>Micromonosporaceae</taxon>
        <taxon>Dactylosporangium</taxon>
    </lineage>
</organism>
<evidence type="ECO:0000313" key="2">
    <source>
        <dbReference type="Proteomes" id="UP001501470"/>
    </source>
</evidence>
<comment type="caution">
    <text evidence="1">The sequence shown here is derived from an EMBL/GenBank/DDBJ whole genome shotgun (WGS) entry which is preliminary data.</text>
</comment>
<dbReference type="RefSeq" id="WP_344501479.1">
    <property type="nucleotide sequence ID" value="NZ_BAAAQD010000003.1"/>
</dbReference>
<evidence type="ECO:0000313" key="1">
    <source>
        <dbReference type="EMBL" id="GAA1505989.1"/>
    </source>
</evidence>